<dbReference type="Gene3D" id="3.40.50.300">
    <property type="entry name" value="P-loop containing nucleotide triphosphate hydrolases"/>
    <property type="match status" value="1"/>
</dbReference>
<organism evidence="3">
    <name type="scientific">viral metagenome</name>
    <dbReference type="NCBI Taxonomy" id="1070528"/>
    <lineage>
        <taxon>unclassified sequences</taxon>
        <taxon>metagenomes</taxon>
        <taxon>organismal metagenomes</taxon>
    </lineage>
</organism>
<protein>
    <recommendedName>
        <fullName evidence="2">Helicase ATP-binding domain-containing protein</fullName>
    </recommendedName>
</protein>
<dbReference type="PROSITE" id="PS00092">
    <property type="entry name" value="N6_MTASE"/>
    <property type="match status" value="1"/>
</dbReference>
<dbReference type="SUPFAM" id="SSF52540">
    <property type="entry name" value="P-loop containing nucleoside triphosphate hydrolases"/>
    <property type="match status" value="1"/>
</dbReference>
<evidence type="ECO:0000256" key="1">
    <source>
        <dbReference type="SAM" id="Coils"/>
    </source>
</evidence>
<keyword evidence="1" id="KW-0175">Coiled coil</keyword>
<dbReference type="InterPro" id="IPR002052">
    <property type="entry name" value="DNA_methylase_N6_adenine_CS"/>
</dbReference>
<dbReference type="PRINTS" id="PR00507">
    <property type="entry name" value="N12N6MTFRASE"/>
</dbReference>
<dbReference type="EMBL" id="MN740722">
    <property type="protein sequence ID" value="QHS80831.1"/>
    <property type="molecule type" value="Genomic_DNA"/>
</dbReference>
<dbReference type="GO" id="GO:0003676">
    <property type="term" value="F:nucleic acid binding"/>
    <property type="evidence" value="ECO:0007669"/>
    <property type="project" value="InterPro"/>
</dbReference>
<dbReference type="InterPro" id="IPR014001">
    <property type="entry name" value="Helicase_ATP-bd"/>
</dbReference>
<feature type="domain" description="Helicase ATP-binding" evidence="2">
    <location>
        <begin position="290"/>
        <end position="470"/>
    </location>
</feature>
<evidence type="ECO:0000259" key="2">
    <source>
        <dbReference type="PROSITE" id="PS51192"/>
    </source>
</evidence>
<evidence type="ECO:0000313" key="3">
    <source>
        <dbReference type="EMBL" id="QHS80831.1"/>
    </source>
</evidence>
<dbReference type="GO" id="GO:0032259">
    <property type="term" value="P:methylation"/>
    <property type="evidence" value="ECO:0007669"/>
    <property type="project" value="InterPro"/>
</dbReference>
<accession>A0A6C0AN95</accession>
<name>A0A6C0AN95_9ZZZZ</name>
<dbReference type="SUPFAM" id="SSF53335">
    <property type="entry name" value="S-adenosyl-L-methionine-dependent methyltransferases"/>
    <property type="match status" value="2"/>
</dbReference>
<dbReference type="InterPro" id="IPR029063">
    <property type="entry name" value="SAM-dependent_MTases_sf"/>
</dbReference>
<proteinExistence type="predicted"/>
<feature type="coiled-coil region" evidence="1">
    <location>
        <begin position="836"/>
        <end position="893"/>
    </location>
</feature>
<dbReference type="InterPro" id="IPR027417">
    <property type="entry name" value="P-loop_NTPase"/>
</dbReference>
<dbReference type="PROSITE" id="PS51192">
    <property type="entry name" value="HELICASE_ATP_BIND_1"/>
    <property type="match status" value="1"/>
</dbReference>
<dbReference type="GO" id="GO:0008168">
    <property type="term" value="F:methyltransferase activity"/>
    <property type="evidence" value="ECO:0007669"/>
    <property type="project" value="InterPro"/>
</dbReference>
<dbReference type="Gene3D" id="3.40.50.150">
    <property type="entry name" value="Vaccinia Virus protein VP39"/>
    <property type="match status" value="2"/>
</dbReference>
<sequence>MNIDVCKINKKTLTDIKECLINSDSDEIINIIDEIQNTIRESKLSRLKDIDNTLNKKNLTFLDLLKHLKNNDYDNIADFIEKYNINYDHFFEPQESLFRLFAILQLFDNINIDNKNLSIDFNISCGNYSSTKNIHSIIDNKVKFDNFLKSNLKDKGDISDLTFISNDNKIIIASSSKNFSKPHSKFDLDQINNIYEKNYKTYILKTIVVIPNKSSLEMMINRMKESSSTTRDFLKNSYKLDWDDLNEAYIKFKNLKNLHNNNFNIYPNIELPYLSLYMNQRFSIEKATRIMNNAKPQRILLGQKPRSGKTFIMAGIISRNLLLSNTTKNIYVIITPVPSETKQQYKEALNYKDFDSCQIFDMDLKEFSKFTLDSSKNIIILASKQYLGYKTEDKMDTKKIKFFKDLYEKHNYKLKIVFFDEVHHGGTTIDSKDIYSNYQFDKCHNIMVTATYDKPIQSYNLTIDNYILWDLDDEYMCKTLDFDTETKKLRLFEKHGQEFEQIFKEYTIEKIVEQYKNAPAIKLFMMDLVPELKNFVESNDQIIDNNNITAGFSMSALFKTKVNKTFEYPESVKKFVEMLFAKNNSLYKQIDDYCYNNESRQFTYTNPLTIMMFLPSDNVNDRSYPLKSIIEEVNNEFEIVIINNKNDKENKEEYITNNAKEIINKAIDTIKVNNSKNILHKKKGVIALLGMQASIGVTIKSCDIVILADAGTSNKDMTQQRMFRCGSDGVNKKYGFVIDTNYHRVFETFGKIANSSRISSLDETINDSVKYIIESNLLEFGNENWIETVFGKKEISDKELIDMIYGEYLKNQQIKSILQHININDENENMINLVQNIELQIKKEEIIKKMKESNNKGIKRLLKDLEQSKEIKNNKEIAKLENELTNIEKLQRLREIVDYILPLNILFYKGDQKINLSDMMNLLEKYNNKIYNDIINQIYRGWFIESKTEIEISDSEYNKKKKRIKTILNNYIKLIEDPDIGYGITDTIADLKSFFENKLEPLKLYDAINNYVSIIESNRSNLADISTPIELVNEMLDKLPKDVWSNPNLTWFDPAAGRGIFMIVIFYRLMKGLINIFPNESSRKEHILKNMLFMSEISPLNIELCKEIFKVNTFELNTYIKNKNKLKTTNNYMFNMEYNIDDTSIVKEFLNLKLTPNIEKKKKNGEVFTPEFLIEEMLDKLPKDVWSNPNLKWFDPAVGMGNFMIFVYYRLMNGLKNKIKDSLKRKQHIIKNMIYMSELDTENIKQCKRILNDCNIHEGDTLKMDTFKTFGIKHFDIIVGNPPFNNSQNAIGKRGGGDSLWDKFIKLSLNTWLNKNGYLVYVHPSGWRKPDSEKAKTHGLYKLMTKDNTMLYLEIHDSQDGLKTFQAGTRYDWYIIKNTKNENYKTIIKDQLGITSEINLNILDFLPNYDLELVLPLLAGSGDEKCPIIYSTSNYESRKGWVSSEKTSKFKYTLIHSTNKDKVDKKTDNIVSGIRYMYSSRNDKGHFGVKKVIFGDSGINDVIIDLEGKYGMTSHAMAIEISSEEEGIELKKYLLSSRFKKVLNACSWSNFQIDWKLFTYLKKDFYK</sequence>
<reference evidence="3" key="1">
    <citation type="journal article" date="2020" name="Nature">
        <title>Giant virus diversity and host interactions through global metagenomics.</title>
        <authorList>
            <person name="Schulz F."/>
            <person name="Roux S."/>
            <person name="Paez-Espino D."/>
            <person name="Jungbluth S."/>
            <person name="Walsh D.A."/>
            <person name="Denef V.J."/>
            <person name="McMahon K.D."/>
            <person name="Konstantinidis K.T."/>
            <person name="Eloe-Fadrosh E.A."/>
            <person name="Kyrpides N.C."/>
            <person name="Woyke T."/>
        </authorList>
    </citation>
    <scope>NUCLEOTIDE SEQUENCE</scope>
    <source>
        <strain evidence="3">GVMAG-S-1091796-13</strain>
    </source>
</reference>